<keyword evidence="9" id="KW-0234">DNA repair</keyword>
<dbReference type="EC" id="5.6.2.4" evidence="12"/>
<keyword evidence="6" id="KW-0269">Exonuclease</keyword>
<evidence type="ECO:0000256" key="12">
    <source>
        <dbReference type="ARBA" id="ARBA00034808"/>
    </source>
</evidence>
<evidence type="ECO:0000256" key="5">
    <source>
        <dbReference type="ARBA" id="ARBA00022806"/>
    </source>
</evidence>
<evidence type="ECO:0000313" key="17">
    <source>
        <dbReference type="EMBL" id="TSB46172.1"/>
    </source>
</evidence>
<keyword evidence="8" id="KW-0238">DNA-binding</keyword>
<organism evidence="17 18">
    <name type="scientific">Alkalicoccobacillus porphyridii</name>
    <dbReference type="NCBI Taxonomy" id="2597270"/>
    <lineage>
        <taxon>Bacteria</taxon>
        <taxon>Bacillati</taxon>
        <taxon>Bacillota</taxon>
        <taxon>Bacilli</taxon>
        <taxon>Bacillales</taxon>
        <taxon>Bacillaceae</taxon>
        <taxon>Alkalicoccobacillus</taxon>
    </lineage>
</organism>
<feature type="binding site" evidence="14">
    <location>
        <begin position="24"/>
        <end position="31"/>
    </location>
    <ligand>
        <name>ATP</name>
        <dbReference type="ChEBI" id="CHEBI:30616"/>
    </ligand>
</feature>
<dbReference type="InterPro" id="IPR027417">
    <property type="entry name" value="P-loop_NTPase"/>
</dbReference>
<reference evidence="17 18" key="1">
    <citation type="submission" date="2019-07" db="EMBL/GenBank/DDBJ databases">
        <authorList>
            <person name="Park Y.J."/>
            <person name="Jeong S.E."/>
            <person name="Jung H.S."/>
        </authorList>
    </citation>
    <scope>NUCLEOTIDE SEQUENCE [LARGE SCALE GENOMIC DNA]</scope>
    <source>
        <strain evidence="18">P16(2019)</strain>
    </source>
</reference>
<dbReference type="Proteomes" id="UP000318521">
    <property type="component" value="Unassembled WGS sequence"/>
</dbReference>
<dbReference type="InterPro" id="IPR011604">
    <property type="entry name" value="PDDEXK-like_dom_sf"/>
</dbReference>
<keyword evidence="4 14" id="KW-0378">Hydrolase</keyword>
<protein>
    <recommendedName>
        <fullName evidence="12">DNA 3'-5' helicase</fullName>
        <ecNumber evidence="12">5.6.2.4</ecNumber>
    </recommendedName>
</protein>
<evidence type="ECO:0000256" key="6">
    <source>
        <dbReference type="ARBA" id="ARBA00022839"/>
    </source>
</evidence>
<evidence type="ECO:0000256" key="4">
    <source>
        <dbReference type="ARBA" id="ARBA00022801"/>
    </source>
</evidence>
<comment type="catalytic activity">
    <reaction evidence="13">
        <text>ATP + H2O = ADP + phosphate + H(+)</text>
        <dbReference type="Rhea" id="RHEA:13065"/>
        <dbReference type="ChEBI" id="CHEBI:15377"/>
        <dbReference type="ChEBI" id="CHEBI:15378"/>
        <dbReference type="ChEBI" id="CHEBI:30616"/>
        <dbReference type="ChEBI" id="CHEBI:43474"/>
        <dbReference type="ChEBI" id="CHEBI:456216"/>
        <dbReference type="EC" id="5.6.2.4"/>
    </reaction>
</comment>
<dbReference type="Pfam" id="PF12705">
    <property type="entry name" value="PDDEXK_1"/>
    <property type="match status" value="1"/>
</dbReference>
<evidence type="ECO:0000256" key="11">
    <source>
        <dbReference type="ARBA" id="ARBA00034617"/>
    </source>
</evidence>
<dbReference type="Gene3D" id="3.90.320.10">
    <property type="match status" value="1"/>
</dbReference>
<name>A0A553ZXJ8_9BACI</name>
<dbReference type="Gene3D" id="1.10.486.10">
    <property type="entry name" value="PCRA, domain 4"/>
    <property type="match status" value="1"/>
</dbReference>
<dbReference type="PANTHER" id="PTHR11070">
    <property type="entry name" value="UVRD / RECB / PCRA DNA HELICASE FAMILY MEMBER"/>
    <property type="match status" value="1"/>
</dbReference>
<keyword evidence="3" id="KW-0227">DNA damage</keyword>
<dbReference type="InterPro" id="IPR014017">
    <property type="entry name" value="DNA_helicase_UvrD-like_C"/>
</dbReference>
<evidence type="ECO:0000256" key="3">
    <source>
        <dbReference type="ARBA" id="ARBA00022763"/>
    </source>
</evidence>
<evidence type="ECO:0000256" key="7">
    <source>
        <dbReference type="ARBA" id="ARBA00022840"/>
    </source>
</evidence>
<dbReference type="InterPro" id="IPR038726">
    <property type="entry name" value="PDDEXK_AddAB-type"/>
</dbReference>
<dbReference type="Pfam" id="PF00580">
    <property type="entry name" value="UvrD-helicase"/>
    <property type="match status" value="1"/>
</dbReference>
<dbReference type="PROSITE" id="PS51198">
    <property type="entry name" value="UVRD_HELICASE_ATP_BIND"/>
    <property type="match status" value="1"/>
</dbReference>
<dbReference type="OrthoDB" id="9810135at2"/>
<dbReference type="EMBL" id="VLXZ01000007">
    <property type="protein sequence ID" value="TSB46172.1"/>
    <property type="molecule type" value="Genomic_DNA"/>
</dbReference>
<keyword evidence="18" id="KW-1185">Reference proteome</keyword>
<keyword evidence="7 14" id="KW-0067">ATP-binding</keyword>
<dbReference type="GO" id="GO:0004527">
    <property type="term" value="F:exonuclease activity"/>
    <property type="evidence" value="ECO:0007669"/>
    <property type="project" value="UniProtKB-KW"/>
</dbReference>
<evidence type="ECO:0000256" key="8">
    <source>
        <dbReference type="ARBA" id="ARBA00023125"/>
    </source>
</evidence>
<dbReference type="GO" id="GO:0005829">
    <property type="term" value="C:cytosol"/>
    <property type="evidence" value="ECO:0007669"/>
    <property type="project" value="TreeGrafter"/>
</dbReference>
<feature type="domain" description="UvrD-like helicase ATP-binding" evidence="15">
    <location>
        <begin position="3"/>
        <end position="440"/>
    </location>
</feature>
<evidence type="ECO:0000259" key="16">
    <source>
        <dbReference type="PROSITE" id="PS51217"/>
    </source>
</evidence>
<proteinExistence type="predicted"/>
<keyword evidence="2 14" id="KW-0547">Nucleotide-binding</keyword>
<evidence type="ECO:0000256" key="9">
    <source>
        <dbReference type="ARBA" id="ARBA00023204"/>
    </source>
</evidence>
<dbReference type="PROSITE" id="PS51217">
    <property type="entry name" value="UVRD_HELICASE_CTER"/>
    <property type="match status" value="1"/>
</dbReference>
<dbReference type="GO" id="GO:0005524">
    <property type="term" value="F:ATP binding"/>
    <property type="evidence" value="ECO:0007669"/>
    <property type="project" value="UniProtKB-UniRule"/>
</dbReference>
<accession>A0A553ZXJ8</accession>
<dbReference type="GO" id="GO:0043138">
    <property type="term" value="F:3'-5' DNA helicase activity"/>
    <property type="evidence" value="ECO:0007669"/>
    <property type="project" value="UniProtKB-EC"/>
</dbReference>
<evidence type="ECO:0000256" key="2">
    <source>
        <dbReference type="ARBA" id="ARBA00022741"/>
    </source>
</evidence>
<dbReference type="GO" id="GO:0000725">
    <property type="term" value="P:recombinational repair"/>
    <property type="evidence" value="ECO:0007669"/>
    <property type="project" value="TreeGrafter"/>
</dbReference>
<dbReference type="RefSeq" id="WP_143849066.1">
    <property type="nucleotide sequence ID" value="NZ_VLXZ01000007.1"/>
</dbReference>
<gene>
    <name evidence="17" type="ORF">FN960_12475</name>
</gene>
<keyword evidence="10" id="KW-0413">Isomerase</keyword>
<evidence type="ECO:0000256" key="13">
    <source>
        <dbReference type="ARBA" id="ARBA00048988"/>
    </source>
</evidence>
<dbReference type="PANTHER" id="PTHR11070:SF48">
    <property type="entry name" value="ATP-DEPENDENT HELICASE_NUCLEASE SUBUNIT A"/>
    <property type="match status" value="1"/>
</dbReference>
<keyword evidence="5 14" id="KW-0347">Helicase</keyword>
<comment type="caution">
    <text evidence="17">The sequence shown here is derived from an EMBL/GenBank/DDBJ whole genome shotgun (WGS) entry which is preliminary data.</text>
</comment>
<sequence>MSMTFNTQQEEAIYSKQTLVVVAAGAGSGKTRVLTERVLHLSELAYAQPKEPHGAAIDSITAITFTEKAAREMKQRIRVSIENRIQSAPSVQEQNHWIGQKEALDRAVITTFHSFCQRLLHQHAFQADLPAAFQIIDDVDANLIKQDVLQSLFSSVDHFRKAEPFFEAISMDQLGDAIVQIHDQLRELVPGEAAIQQLDVECMWNSQVEASNQSWIQHMKAFDHAGKEAVRSFPTTGLSKANENHVSRLTEFFDRQTPKSFNEEYIKALTEVMPKRVNSAWKEGIPSLYDLFETQWKPLKERLKKKENSVDPKQTKVFLEKFMRLIQAFDLLYQERKMFQGVLDFADLQQKALKLLEDPDIQRSCREEFKHFMVDEFQDTNALQLEVLQRIQPMYRFLVGDTKQSIYQFRGADVTIMNDLEQQAQAADQRILMNKNYRTIEPIVSAVNTIFSHAMAQIQEYSYQTLYQPLDAFRTPNPELTDAVEVVCGEQEEYDLIANRMIELVRSKEKIVGEDSLWRPASWHDLSVLIPTRTHLRKLEKALRAKQIPYEVHSGVGFFERQEVVDFLTLLRWLDKPYEDFYVLALLRSPLIGLTINDFLYIKSACKENQSIGEYVCLDDHVLHHNHLPAEILNAIGTLRKWIEQWVPFQPFPSLEESCYELLEETGLKSALLLQSNGLQRVRNVEKLIEILADQKQPNLRKLLTSVQERVQWSEKQGDATVERAEGDTVTIMTVHGSKGLEFPVVFLPQLHQRPQKDSGRFRFHPQLGIVMNLEAKDRGWTTPGFELVKDEADHKAVEEAKRLFYVAATRAKDKLILINGEDKASENSWLHMIEQTKSTDTTWFTEKYVSDEEPWLAEDTDVYTPPPILKDTIETRVPISVSEIVACLHNPSLYFDQYLRERDTTSFHAHHDGEREYHLAANLVGTLVHRAIELVDLGWTDERAVTIALGEQYQTHELYKQYEREVNQLLSVYKQLSLGEQIANEWLFTMDWGRAEVTGIIDKVVVKNGEVGIVDFKTNVLPHAKEELINYYKPQLLLYKWAFEQRTGKAVHKLYLVLLRDKEQTLYEVKVTEQDEQTLKNTIENIVKLKTTGLTIETSTLSDRYNE</sequence>
<dbReference type="GO" id="GO:0033202">
    <property type="term" value="C:DNA helicase complex"/>
    <property type="evidence" value="ECO:0007669"/>
    <property type="project" value="TreeGrafter"/>
</dbReference>
<evidence type="ECO:0000256" key="10">
    <source>
        <dbReference type="ARBA" id="ARBA00023235"/>
    </source>
</evidence>
<evidence type="ECO:0000256" key="1">
    <source>
        <dbReference type="ARBA" id="ARBA00022722"/>
    </source>
</evidence>
<dbReference type="SUPFAM" id="SSF52980">
    <property type="entry name" value="Restriction endonuclease-like"/>
    <property type="match status" value="1"/>
</dbReference>
<dbReference type="InterPro" id="IPR011335">
    <property type="entry name" value="Restrct_endonuc-II-like"/>
</dbReference>
<dbReference type="GO" id="GO:0003677">
    <property type="term" value="F:DNA binding"/>
    <property type="evidence" value="ECO:0007669"/>
    <property type="project" value="UniProtKB-KW"/>
</dbReference>
<keyword evidence="1" id="KW-0540">Nuclease</keyword>
<comment type="catalytic activity">
    <reaction evidence="11">
        <text>Couples ATP hydrolysis with the unwinding of duplex DNA by translocating in the 3'-5' direction.</text>
        <dbReference type="EC" id="5.6.2.4"/>
    </reaction>
</comment>
<evidence type="ECO:0000259" key="15">
    <source>
        <dbReference type="PROSITE" id="PS51198"/>
    </source>
</evidence>
<dbReference type="Gene3D" id="3.40.50.300">
    <property type="entry name" value="P-loop containing nucleotide triphosphate hydrolases"/>
    <property type="match status" value="4"/>
</dbReference>
<evidence type="ECO:0000256" key="14">
    <source>
        <dbReference type="PROSITE-ProRule" id="PRU00560"/>
    </source>
</evidence>
<evidence type="ECO:0000313" key="18">
    <source>
        <dbReference type="Proteomes" id="UP000318521"/>
    </source>
</evidence>
<dbReference type="InterPro" id="IPR000212">
    <property type="entry name" value="DNA_helicase_UvrD/REP"/>
</dbReference>
<dbReference type="Pfam" id="PF13361">
    <property type="entry name" value="UvrD_C"/>
    <property type="match status" value="1"/>
</dbReference>
<dbReference type="SUPFAM" id="SSF52540">
    <property type="entry name" value="P-loop containing nucleoside triphosphate hydrolases"/>
    <property type="match status" value="1"/>
</dbReference>
<feature type="domain" description="UvrD-like helicase C-terminal" evidence="16">
    <location>
        <begin position="441"/>
        <end position="740"/>
    </location>
</feature>
<dbReference type="InterPro" id="IPR014016">
    <property type="entry name" value="UvrD-like_ATP-bd"/>
</dbReference>
<dbReference type="AlphaFoldDB" id="A0A553ZXJ8"/>